<sequence>MTLLESNDLDLDGKPGAVWRGSFLAGRTAEEMTIQLYRLPGFYAKVFYDAASNKISDIRSFTSNSGLAPYVALKKIQTGKEI</sequence>
<evidence type="ECO:0000313" key="1">
    <source>
        <dbReference type="EMBL" id="RFZ91278.1"/>
    </source>
</evidence>
<gene>
    <name evidence="1" type="ORF">D0C36_20310</name>
</gene>
<comment type="caution">
    <text evidence="1">The sequence shown here is derived from an EMBL/GenBank/DDBJ whole genome shotgun (WGS) entry which is preliminary data.</text>
</comment>
<organism evidence="1 2">
    <name type="scientific">Mucilaginibacter conchicola</name>
    <dbReference type="NCBI Taxonomy" id="2303333"/>
    <lineage>
        <taxon>Bacteria</taxon>
        <taxon>Pseudomonadati</taxon>
        <taxon>Bacteroidota</taxon>
        <taxon>Sphingobacteriia</taxon>
        <taxon>Sphingobacteriales</taxon>
        <taxon>Sphingobacteriaceae</taxon>
        <taxon>Mucilaginibacter</taxon>
    </lineage>
</organism>
<dbReference type="Proteomes" id="UP000264217">
    <property type="component" value="Unassembled WGS sequence"/>
</dbReference>
<dbReference type="RefSeq" id="WP_117393523.1">
    <property type="nucleotide sequence ID" value="NZ_QWDC01000003.1"/>
</dbReference>
<keyword evidence="2" id="KW-1185">Reference proteome</keyword>
<dbReference type="OrthoDB" id="798498at2"/>
<dbReference type="EMBL" id="QWDC01000003">
    <property type="protein sequence ID" value="RFZ91278.1"/>
    <property type="molecule type" value="Genomic_DNA"/>
</dbReference>
<reference evidence="1 2" key="1">
    <citation type="submission" date="2018-08" db="EMBL/GenBank/DDBJ databases">
        <title>Mucilaginibacter sp. MYSH2.</title>
        <authorList>
            <person name="Seo T."/>
        </authorList>
    </citation>
    <scope>NUCLEOTIDE SEQUENCE [LARGE SCALE GENOMIC DNA]</scope>
    <source>
        <strain evidence="1 2">MYSH2</strain>
    </source>
</reference>
<accession>A0A372NR22</accession>
<evidence type="ECO:0000313" key="2">
    <source>
        <dbReference type="Proteomes" id="UP000264217"/>
    </source>
</evidence>
<name>A0A372NR22_9SPHI</name>
<protein>
    <submittedName>
        <fullName evidence="1">Uncharacterized protein</fullName>
    </submittedName>
</protein>
<dbReference type="AlphaFoldDB" id="A0A372NR22"/>
<proteinExistence type="predicted"/>